<organism evidence="1 2">
    <name type="scientific">Pseudoalteromonas amylolytica</name>
    <dbReference type="NCBI Taxonomy" id="1859457"/>
    <lineage>
        <taxon>Bacteria</taxon>
        <taxon>Pseudomonadati</taxon>
        <taxon>Pseudomonadota</taxon>
        <taxon>Gammaproteobacteria</taxon>
        <taxon>Alteromonadales</taxon>
        <taxon>Pseudoalteromonadaceae</taxon>
        <taxon>Pseudoalteromonas</taxon>
    </lineage>
</organism>
<dbReference type="PANTHER" id="PTHR43434:SF24">
    <property type="entry name" value="HYDROLASE-RELATED"/>
    <property type="match status" value="1"/>
</dbReference>
<dbReference type="PANTHER" id="PTHR43434">
    <property type="entry name" value="PHOSPHOGLYCOLATE PHOSPHATASE"/>
    <property type="match status" value="1"/>
</dbReference>
<keyword evidence="1" id="KW-0378">Hydrolase</keyword>
<gene>
    <name evidence="1" type="ORF">BET10_10795</name>
</gene>
<evidence type="ECO:0000313" key="2">
    <source>
        <dbReference type="Proteomes" id="UP000179786"/>
    </source>
</evidence>
<dbReference type="InterPro" id="IPR041492">
    <property type="entry name" value="HAD_2"/>
</dbReference>
<dbReference type="RefSeq" id="WP_070985121.1">
    <property type="nucleotide sequence ID" value="NZ_MKJU01000025.1"/>
</dbReference>
<dbReference type="SUPFAM" id="SSF56784">
    <property type="entry name" value="HAD-like"/>
    <property type="match status" value="1"/>
</dbReference>
<dbReference type="InterPro" id="IPR023214">
    <property type="entry name" value="HAD_sf"/>
</dbReference>
<keyword evidence="2" id="KW-1185">Reference proteome</keyword>
<reference evidence="1 2" key="1">
    <citation type="submission" date="2016-09" db="EMBL/GenBank/DDBJ databases">
        <title>Pseudoalteromonas amylolytica sp. nov., isolated from the surface seawater.</title>
        <authorList>
            <person name="Wu Y.-H."/>
            <person name="Cheng H."/>
            <person name="Jin X.-B."/>
            <person name="Wang C.-S."/>
            <person name="Xu X.-W."/>
        </authorList>
    </citation>
    <scope>NUCLEOTIDE SEQUENCE [LARGE SCALE GENOMIC DNA]</scope>
    <source>
        <strain evidence="1 2">JW1</strain>
    </source>
</reference>
<dbReference type="OrthoDB" id="9782449at2"/>
<dbReference type="SFLD" id="SFLDS00003">
    <property type="entry name" value="Haloacid_Dehalogenase"/>
    <property type="match status" value="1"/>
</dbReference>
<proteinExistence type="predicted"/>
<dbReference type="GO" id="GO:0005829">
    <property type="term" value="C:cytosol"/>
    <property type="evidence" value="ECO:0007669"/>
    <property type="project" value="TreeGrafter"/>
</dbReference>
<dbReference type="Gene3D" id="3.40.50.1000">
    <property type="entry name" value="HAD superfamily/HAD-like"/>
    <property type="match status" value="1"/>
</dbReference>
<dbReference type="SFLD" id="SFLDG01135">
    <property type="entry name" value="C1.5.6:_HAD__Beta-PGM__Phospha"/>
    <property type="match status" value="1"/>
</dbReference>
<dbReference type="InterPro" id="IPR050155">
    <property type="entry name" value="HAD-like_hydrolase_sf"/>
</dbReference>
<dbReference type="EMBL" id="MKJU01000025">
    <property type="protein sequence ID" value="OHU91306.1"/>
    <property type="molecule type" value="Genomic_DNA"/>
</dbReference>
<dbReference type="STRING" id="1859457.BET10_10795"/>
<dbReference type="SFLD" id="SFLDG01129">
    <property type="entry name" value="C1.5:_HAD__Beta-PGM__Phosphata"/>
    <property type="match status" value="1"/>
</dbReference>
<dbReference type="NCBIfam" id="TIGR01549">
    <property type="entry name" value="HAD-SF-IA-v1"/>
    <property type="match status" value="1"/>
</dbReference>
<protein>
    <submittedName>
        <fullName evidence="1">HAD family hydrolase</fullName>
    </submittedName>
</protein>
<dbReference type="Proteomes" id="UP000179786">
    <property type="component" value="Unassembled WGS sequence"/>
</dbReference>
<dbReference type="InterPro" id="IPR036412">
    <property type="entry name" value="HAD-like_sf"/>
</dbReference>
<dbReference type="InterPro" id="IPR023198">
    <property type="entry name" value="PGP-like_dom2"/>
</dbReference>
<dbReference type="GO" id="GO:0006281">
    <property type="term" value="P:DNA repair"/>
    <property type="evidence" value="ECO:0007669"/>
    <property type="project" value="TreeGrafter"/>
</dbReference>
<evidence type="ECO:0000313" key="1">
    <source>
        <dbReference type="EMBL" id="OHU91306.1"/>
    </source>
</evidence>
<dbReference type="Pfam" id="PF13419">
    <property type="entry name" value="HAD_2"/>
    <property type="match status" value="1"/>
</dbReference>
<dbReference type="AlphaFoldDB" id="A0A1S1MZU1"/>
<dbReference type="Gene3D" id="1.10.150.240">
    <property type="entry name" value="Putative phosphatase, domain 2"/>
    <property type="match status" value="1"/>
</dbReference>
<sequence length="223" mass="23885">MQYKLVIFDWDGTVMDSVPKIVNTLKLAAKSVGVAIPSDERAAAIIGLSLDKAVATLFPHEQAHWPALAQAYQHQYKHGDNTDTPLFEGAEEYIRSLKAQGVLLAVATGKGRSGLENMLSKSGLGDCFVTTRTADDAKSKPDPDMILQILAELDIEPEDALMIGDSLLDMKMAQNSGIDAIAMSCGAASVEQLEQSCALAICEGYAQLAMRLQAQNVEAALCE</sequence>
<name>A0A1S1MZU1_9GAMM</name>
<comment type="caution">
    <text evidence="1">The sequence shown here is derived from an EMBL/GenBank/DDBJ whole genome shotgun (WGS) entry which is preliminary data.</text>
</comment>
<accession>A0A1S1MZU1</accession>
<dbReference type="GO" id="GO:0008967">
    <property type="term" value="F:phosphoglycolate phosphatase activity"/>
    <property type="evidence" value="ECO:0007669"/>
    <property type="project" value="TreeGrafter"/>
</dbReference>
<dbReference type="InterPro" id="IPR006439">
    <property type="entry name" value="HAD-SF_hydro_IA"/>
</dbReference>
<dbReference type="NCBIfam" id="TIGR01509">
    <property type="entry name" value="HAD-SF-IA-v3"/>
    <property type="match status" value="1"/>
</dbReference>